<sequence length="96" mass="10821">MIYKWILYGPVPNKTDFTSDDSQNQACSSTSISIAEMIAQTANEFISEQVPAGFTYCAEYSMYYNLSLATTMTPSIACSIHPNTQCYYRYNHQSNS</sequence>
<organism evidence="1 2">
    <name type="scientific">Ditylenchus dipsaci</name>
    <dbReference type="NCBI Taxonomy" id="166011"/>
    <lineage>
        <taxon>Eukaryota</taxon>
        <taxon>Metazoa</taxon>
        <taxon>Ecdysozoa</taxon>
        <taxon>Nematoda</taxon>
        <taxon>Chromadorea</taxon>
        <taxon>Rhabditida</taxon>
        <taxon>Tylenchina</taxon>
        <taxon>Tylenchomorpha</taxon>
        <taxon>Sphaerularioidea</taxon>
        <taxon>Anguinidae</taxon>
        <taxon>Anguininae</taxon>
        <taxon>Ditylenchus</taxon>
    </lineage>
</organism>
<evidence type="ECO:0000313" key="1">
    <source>
        <dbReference type="Proteomes" id="UP000887574"/>
    </source>
</evidence>
<evidence type="ECO:0000313" key="2">
    <source>
        <dbReference type="WBParaSite" id="jg20924"/>
    </source>
</evidence>
<dbReference type="AlphaFoldDB" id="A0A915DM37"/>
<proteinExistence type="predicted"/>
<dbReference type="WBParaSite" id="jg20924">
    <property type="protein sequence ID" value="jg20924"/>
    <property type="gene ID" value="jg20924"/>
</dbReference>
<protein>
    <submittedName>
        <fullName evidence="2">Uncharacterized protein</fullName>
    </submittedName>
</protein>
<reference evidence="2" key="1">
    <citation type="submission" date="2022-11" db="UniProtKB">
        <authorList>
            <consortium name="WormBaseParasite"/>
        </authorList>
    </citation>
    <scope>IDENTIFICATION</scope>
</reference>
<accession>A0A915DM37</accession>
<keyword evidence="1" id="KW-1185">Reference proteome</keyword>
<name>A0A915DM37_9BILA</name>
<dbReference type="Proteomes" id="UP000887574">
    <property type="component" value="Unplaced"/>
</dbReference>